<keyword evidence="6" id="KW-0964">Secreted</keyword>
<evidence type="ECO:0000313" key="10">
    <source>
        <dbReference type="Proteomes" id="UP000494106"/>
    </source>
</evidence>
<evidence type="ECO:0000259" key="8">
    <source>
        <dbReference type="SMART" id="SM00078"/>
    </source>
</evidence>
<dbReference type="AlphaFoldDB" id="A0A8S0ZBC5"/>
<evidence type="ECO:0000256" key="5">
    <source>
        <dbReference type="ARBA" id="ARBA00023157"/>
    </source>
</evidence>
<organism evidence="9 10">
    <name type="scientific">Arctia plantaginis</name>
    <name type="common">Wood tiger moth</name>
    <name type="synonym">Phalaena plantaginis</name>
    <dbReference type="NCBI Taxonomy" id="874455"/>
    <lineage>
        <taxon>Eukaryota</taxon>
        <taxon>Metazoa</taxon>
        <taxon>Ecdysozoa</taxon>
        <taxon>Arthropoda</taxon>
        <taxon>Hexapoda</taxon>
        <taxon>Insecta</taxon>
        <taxon>Pterygota</taxon>
        <taxon>Neoptera</taxon>
        <taxon>Endopterygota</taxon>
        <taxon>Lepidoptera</taxon>
        <taxon>Glossata</taxon>
        <taxon>Ditrysia</taxon>
        <taxon>Noctuoidea</taxon>
        <taxon>Erebidae</taxon>
        <taxon>Arctiinae</taxon>
        <taxon>Arctia</taxon>
    </lineage>
</organism>
<dbReference type="GO" id="GO:0005179">
    <property type="term" value="F:hormone activity"/>
    <property type="evidence" value="ECO:0007669"/>
    <property type="project" value="InterPro"/>
</dbReference>
<dbReference type="Proteomes" id="UP000494106">
    <property type="component" value="Unassembled WGS sequence"/>
</dbReference>
<dbReference type="InterPro" id="IPR022352">
    <property type="entry name" value="Ins/IGF/rlx"/>
</dbReference>
<keyword evidence="3" id="KW-0165">Cleavage on pair of basic residues</keyword>
<evidence type="ECO:0000313" key="9">
    <source>
        <dbReference type="EMBL" id="CAB3230417.1"/>
    </source>
</evidence>
<feature type="signal peptide" evidence="7">
    <location>
        <begin position="1"/>
        <end position="19"/>
    </location>
</feature>
<dbReference type="PROSITE" id="PS00262">
    <property type="entry name" value="INSULIN"/>
    <property type="match status" value="1"/>
</dbReference>
<feature type="chain" id="PRO_5035841183" description="Insulin-like domain-containing protein" evidence="7">
    <location>
        <begin position="20"/>
        <end position="87"/>
    </location>
</feature>
<proteinExistence type="inferred from homology"/>
<sequence>MKFLEVLLLAALIGSNVSAEKSRKFCGSGLSDIVASLCWNVEIVKRGAGWWMSPEGGRMLGGMRDKRGLVDECCYKPCTIDELLTYC</sequence>
<comment type="caution">
    <text evidence="9">The sequence shown here is derived from an EMBL/GenBank/DDBJ whole genome shotgun (WGS) entry which is preliminary data.</text>
</comment>
<dbReference type="SMART" id="SM00078">
    <property type="entry name" value="IlGF"/>
    <property type="match status" value="1"/>
</dbReference>
<gene>
    <name evidence="9" type="ORF">APLA_LOCUS4192</name>
</gene>
<dbReference type="InterPro" id="IPR016179">
    <property type="entry name" value="Insulin-like"/>
</dbReference>
<evidence type="ECO:0000256" key="3">
    <source>
        <dbReference type="ARBA" id="ARBA00022685"/>
    </source>
</evidence>
<evidence type="ECO:0000256" key="2">
    <source>
        <dbReference type="ARBA" id="ARBA00011207"/>
    </source>
</evidence>
<evidence type="ECO:0000256" key="1">
    <source>
        <dbReference type="ARBA" id="ARBA00009034"/>
    </source>
</evidence>
<name>A0A8S0ZBC5_ARCPL</name>
<reference evidence="9 10" key="1">
    <citation type="submission" date="2020-04" db="EMBL/GenBank/DDBJ databases">
        <authorList>
            <person name="Wallbank WR R."/>
            <person name="Pardo Diaz C."/>
            <person name="Kozak K."/>
            <person name="Martin S."/>
            <person name="Jiggins C."/>
            <person name="Moest M."/>
            <person name="Warren A I."/>
            <person name="Byers J.R.P. K."/>
            <person name="Montejo-Kovacevich G."/>
            <person name="Yen C E."/>
        </authorList>
    </citation>
    <scope>NUCLEOTIDE SEQUENCE [LARGE SCALE GENOMIC DNA]</scope>
</reference>
<dbReference type="PANTHER" id="PTHR13647:SF4">
    <property type="entry name" value="INSULIN-LIKE PEPTIDE 1-RELATED"/>
    <property type="match status" value="1"/>
</dbReference>
<dbReference type="EMBL" id="CADEBC010000428">
    <property type="protein sequence ID" value="CAB3230417.1"/>
    <property type="molecule type" value="Genomic_DNA"/>
</dbReference>
<dbReference type="InterPro" id="IPR022353">
    <property type="entry name" value="Insulin_CS"/>
</dbReference>
<keyword evidence="4 7" id="KW-0732">Signal</keyword>
<keyword evidence="10" id="KW-1185">Reference proteome</keyword>
<keyword evidence="5" id="KW-1015">Disulfide bond</keyword>
<dbReference type="SUPFAM" id="SSF56994">
    <property type="entry name" value="Insulin-like"/>
    <property type="match status" value="1"/>
</dbReference>
<comment type="subunit">
    <text evidence="2">Heterodimer of a B chain and an A chain linked by two disulfide bonds.</text>
</comment>
<dbReference type="GO" id="GO:0005576">
    <property type="term" value="C:extracellular region"/>
    <property type="evidence" value="ECO:0007669"/>
    <property type="project" value="UniProtKB-SubCell"/>
</dbReference>
<evidence type="ECO:0000256" key="4">
    <source>
        <dbReference type="ARBA" id="ARBA00022729"/>
    </source>
</evidence>
<evidence type="ECO:0000256" key="7">
    <source>
        <dbReference type="SAM" id="SignalP"/>
    </source>
</evidence>
<dbReference type="Gene3D" id="1.10.100.10">
    <property type="entry name" value="Insulin-like"/>
    <property type="match status" value="1"/>
</dbReference>
<comment type="subcellular location">
    <subcellularLocation>
        <location evidence="6">Secreted</location>
    </subcellularLocation>
</comment>
<evidence type="ECO:0000256" key="6">
    <source>
        <dbReference type="RuleBase" id="RU000406"/>
    </source>
</evidence>
<dbReference type="PANTHER" id="PTHR13647">
    <property type="entry name" value="INSULIN-LIKE PEPTIDE 2-RELATED"/>
    <property type="match status" value="1"/>
</dbReference>
<comment type="similarity">
    <text evidence="1 6">Belongs to the insulin family.</text>
</comment>
<feature type="domain" description="Insulin-like" evidence="8">
    <location>
        <begin position="23"/>
        <end position="87"/>
    </location>
</feature>
<accession>A0A8S0ZBC5</accession>
<dbReference type="CDD" id="cd04366">
    <property type="entry name" value="IlGF_insulin_bombyxin_like"/>
    <property type="match status" value="1"/>
</dbReference>
<dbReference type="OrthoDB" id="10019596at2759"/>
<dbReference type="PRINTS" id="PR00276">
    <property type="entry name" value="INSULINFAMLY"/>
</dbReference>
<protein>
    <recommendedName>
        <fullName evidence="8">Insulin-like domain-containing protein</fullName>
    </recommendedName>
</protein>
<dbReference type="Pfam" id="PF00049">
    <property type="entry name" value="Insulin"/>
    <property type="match status" value="1"/>
</dbReference>
<dbReference type="InterPro" id="IPR036438">
    <property type="entry name" value="Insulin-like_sf"/>
</dbReference>